<dbReference type="Gene3D" id="3.40.50.720">
    <property type="entry name" value="NAD(P)-binding Rossmann-like Domain"/>
    <property type="match status" value="1"/>
</dbReference>
<evidence type="ECO:0000259" key="5">
    <source>
        <dbReference type="SMART" id="SM00829"/>
    </source>
</evidence>
<dbReference type="InterPro" id="IPR013149">
    <property type="entry name" value="ADH-like_C"/>
</dbReference>
<dbReference type="eggNOG" id="COG1063">
    <property type="taxonomic scope" value="Bacteria"/>
</dbReference>
<comment type="caution">
    <text evidence="6">The sequence shown here is derived from an EMBL/GenBank/DDBJ whole genome shotgun (WGS) entry which is preliminary data.</text>
</comment>
<dbReference type="AlphaFoldDB" id="B0M976"/>
<feature type="domain" description="Enoyl reductase (ER)" evidence="5">
    <location>
        <begin position="38"/>
        <end position="339"/>
    </location>
</feature>
<dbReference type="InterPro" id="IPR020843">
    <property type="entry name" value="ER"/>
</dbReference>
<proteinExistence type="inferred from homology"/>
<dbReference type="Gene3D" id="3.90.180.10">
    <property type="entry name" value="Medium-chain alcohol dehydrogenases, catalytic domain"/>
    <property type="match status" value="1"/>
</dbReference>
<dbReference type="Proteomes" id="UP000004935">
    <property type="component" value="Unassembled WGS sequence"/>
</dbReference>
<evidence type="ECO:0000256" key="4">
    <source>
        <dbReference type="RuleBase" id="RU361277"/>
    </source>
</evidence>
<reference evidence="6" key="1">
    <citation type="submission" date="2007-11" db="EMBL/GenBank/DDBJ databases">
        <authorList>
            <person name="Fulton L."/>
            <person name="Clifton S."/>
            <person name="Fulton B."/>
            <person name="Xu J."/>
            <person name="Minx P."/>
            <person name="Pepin K.H."/>
            <person name="Johnson M."/>
            <person name="Thiruvilangam P."/>
            <person name="Bhonagiri V."/>
            <person name="Nash W.E."/>
            <person name="Mardis E.R."/>
            <person name="Wilson R.K."/>
        </authorList>
    </citation>
    <scope>NUCLEOTIDE SEQUENCE [LARGE SCALE GENOMIC DNA]</scope>
    <source>
        <strain evidence="6">DSM 14662</strain>
    </source>
</reference>
<dbReference type="InterPro" id="IPR002328">
    <property type="entry name" value="ADH_Zn_CS"/>
</dbReference>
<evidence type="ECO:0000313" key="6">
    <source>
        <dbReference type="EMBL" id="EDR99337.1"/>
    </source>
</evidence>
<keyword evidence="1 4" id="KW-0479">Metal-binding</keyword>
<keyword evidence="3" id="KW-0560">Oxidoreductase</keyword>
<dbReference type="SUPFAM" id="SSF51735">
    <property type="entry name" value="NAD(P)-binding Rossmann-fold domains"/>
    <property type="match status" value="1"/>
</dbReference>
<evidence type="ECO:0000256" key="1">
    <source>
        <dbReference type="ARBA" id="ARBA00022723"/>
    </source>
</evidence>
<comment type="cofactor">
    <cofactor evidence="4">
        <name>Zn(2+)</name>
        <dbReference type="ChEBI" id="CHEBI:29105"/>
    </cofactor>
</comment>
<dbReference type="GO" id="GO:0016491">
    <property type="term" value="F:oxidoreductase activity"/>
    <property type="evidence" value="ECO:0007669"/>
    <property type="project" value="UniProtKB-KW"/>
</dbReference>
<dbReference type="InterPro" id="IPR013154">
    <property type="entry name" value="ADH-like_N"/>
</dbReference>
<dbReference type="SMART" id="SM00829">
    <property type="entry name" value="PKS_ER"/>
    <property type="match status" value="1"/>
</dbReference>
<keyword evidence="2 4" id="KW-0862">Zinc</keyword>
<evidence type="ECO:0000256" key="3">
    <source>
        <dbReference type="ARBA" id="ARBA00023002"/>
    </source>
</evidence>
<dbReference type="EMBL" id="ABAX03000001">
    <property type="protein sequence ID" value="EDR99337.1"/>
    <property type="molecule type" value="Genomic_DNA"/>
</dbReference>
<name>B0M976_ANACD</name>
<dbReference type="Pfam" id="PF08240">
    <property type="entry name" value="ADH_N"/>
    <property type="match status" value="1"/>
</dbReference>
<dbReference type="HOGENOM" id="CLU_026673_11_0_9"/>
<dbReference type="SUPFAM" id="SSF50129">
    <property type="entry name" value="GroES-like"/>
    <property type="match status" value="1"/>
</dbReference>
<dbReference type="GO" id="GO:0008270">
    <property type="term" value="F:zinc ion binding"/>
    <property type="evidence" value="ECO:0007669"/>
    <property type="project" value="InterPro"/>
</dbReference>
<dbReference type="PANTHER" id="PTHR43401:SF2">
    <property type="entry name" value="L-THREONINE 3-DEHYDROGENASE"/>
    <property type="match status" value="1"/>
</dbReference>
<dbReference type="STRING" id="411490.ANACAC_00178"/>
<dbReference type="InterPro" id="IPR050129">
    <property type="entry name" value="Zn_alcohol_dh"/>
</dbReference>
<dbReference type="InterPro" id="IPR036291">
    <property type="entry name" value="NAD(P)-bd_dom_sf"/>
</dbReference>
<accession>B0M976</accession>
<keyword evidence="7" id="KW-1185">Reference proteome</keyword>
<dbReference type="PANTHER" id="PTHR43401">
    <property type="entry name" value="L-THREONINE 3-DEHYDROGENASE"/>
    <property type="match status" value="1"/>
</dbReference>
<protein>
    <submittedName>
        <fullName evidence="6">GroES-like protein</fullName>
    </submittedName>
</protein>
<reference evidence="6" key="2">
    <citation type="submission" date="2013-11" db="EMBL/GenBank/DDBJ databases">
        <title>Draft genome sequence of Anaerostipes caccae (DSM 14662).</title>
        <authorList>
            <person name="Sudarsanam P."/>
            <person name="Ley R."/>
            <person name="Guruge J."/>
            <person name="Turnbaugh P.J."/>
            <person name="Mahowald M."/>
            <person name="Liep D."/>
            <person name="Gordon J."/>
        </authorList>
    </citation>
    <scope>NUCLEOTIDE SEQUENCE</scope>
    <source>
        <strain evidence="6">DSM 14662</strain>
    </source>
</reference>
<organism evidence="6 7">
    <name type="scientific">Anaerostipes caccae (strain DSM 14662 / CCUG 47493 / JCM 13470 / NCIMB 13811 / L1-92)</name>
    <dbReference type="NCBI Taxonomy" id="411490"/>
    <lineage>
        <taxon>Bacteria</taxon>
        <taxon>Bacillati</taxon>
        <taxon>Bacillota</taxon>
        <taxon>Clostridia</taxon>
        <taxon>Lachnospirales</taxon>
        <taxon>Lachnospiraceae</taxon>
        <taxon>Anaerostipes</taxon>
    </lineage>
</organism>
<dbReference type="InterPro" id="IPR011032">
    <property type="entry name" value="GroES-like_sf"/>
</dbReference>
<evidence type="ECO:0000256" key="2">
    <source>
        <dbReference type="ARBA" id="ARBA00022833"/>
    </source>
</evidence>
<dbReference type="PROSITE" id="PS00059">
    <property type="entry name" value="ADH_ZINC"/>
    <property type="match status" value="1"/>
</dbReference>
<dbReference type="Pfam" id="PF00107">
    <property type="entry name" value="ADH_zinc_N"/>
    <property type="match status" value="1"/>
</dbReference>
<comment type="similarity">
    <text evidence="4">Belongs to the zinc-containing alcohol dehydrogenase family.</text>
</comment>
<sequence>MGNSLVEWKERGMVFLRQDKRNHTVKKEEKHMRAAVYYAPNDLRMEDVETPEPGPGEILMKNISALTCGTDLKQYKRGYPKFKEGQKLIFGHESAGVVAKVGEGVTGFKVGDRIAPHNSAPCNKCYYCKIGEHSMCEDLTMVKSAWAEYRLLPAAIVRENVFHIPDHISFRSAALLEPLGSAVHGITDADIQLMDTVVINGAGPLGLMMTKLAKLRGAYVISTDKNAKRLGVARELGADVTIDISETEDVVEAVKGLTPCGRGVDIAIDATGVPEVWEKNLYMVRKAGTVLEFGGCRGGSRITVDTTLLHYSQLTVKGVYHTTPKLEEQAFRLIERGIISEDLFVNDTYPLEQCLDALNSHAGGEVIKNEIRCDL</sequence>
<gene>
    <name evidence="6" type="ORF">ANACAC_00178</name>
</gene>
<evidence type="ECO:0000313" key="7">
    <source>
        <dbReference type="Proteomes" id="UP000004935"/>
    </source>
</evidence>